<dbReference type="Gene3D" id="3.40.50.300">
    <property type="entry name" value="P-loop containing nucleotide triphosphate hydrolases"/>
    <property type="match status" value="1"/>
</dbReference>
<dbReference type="PRINTS" id="PR00300">
    <property type="entry name" value="CLPPROTEASEA"/>
</dbReference>
<dbReference type="GO" id="GO:0005524">
    <property type="term" value="F:ATP binding"/>
    <property type="evidence" value="ECO:0007669"/>
    <property type="project" value="UniProtKB-KW"/>
</dbReference>
<dbReference type="PANTHER" id="PTHR11638">
    <property type="entry name" value="ATP-DEPENDENT CLP PROTEASE"/>
    <property type="match status" value="1"/>
</dbReference>
<keyword evidence="2" id="KW-0067">ATP-binding</keyword>
<evidence type="ECO:0000313" key="4">
    <source>
        <dbReference type="EMBL" id="CAB4142363.1"/>
    </source>
</evidence>
<evidence type="ECO:0000256" key="1">
    <source>
        <dbReference type="ARBA" id="ARBA00022741"/>
    </source>
</evidence>
<dbReference type="EMBL" id="LR796415">
    <property type="protein sequence ID" value="CAB4142363.1"/>
    <property type="molecule type" value="Genomic_DNA"/>
</dbReference>
<dbReference type="SUPFAM" id="SSF52540">
    <property type="entry name" value="P-loop containing nucleoside triphosphate hydrolases"/>
    <property type="match status" value="1"/>
</dbReference>
<organism evidence="4">
    <name type="scientific">uncultured Caudovirales phage</name>
    <dbReference type="NCBI Taxonomy" id="2100421"/>
    <lineage>
        <taxon>Viruses</taxon>
        <taxon>Duplodnaviria</taxon>
        <taxon>Heunggongvirae</taxon>
        <taxon>Uroviricota</taxon>
        <taxon>Caudoviricetes</taxon>
        <taxon>Peduoviridae</taxon>
        <taxon>Maltschvirus</taxon>
        <taxon>Maltschvirus maltsch</taxon>
    </lineage>
</organism>
<name>A0A6J5MAM5_9CAUD</name>
<dbReference type="GO" id="GO:0034605">
    <property type="term" value="P:cellular response to heat"/>
    <property type="evidence" value="ECO:0007669"/>
    <property type="project" value="TreeGrafter"/>
</dbReference>
<dbReference type="InterPro" id="IPR001270">
    <property type="entry name" value="ClpA/B"/>
</dbReference>
<dbReference type="GO" id="GO:0016887">
    <property type="term" value="F:ATP hydrolysis activity"/>
    <property type="evidence" value="ECO:0007669"/>
    <property type="project" value="InterPro"/>
</dbReference>
<accession>A0A6J5MAM5</accession>
<feature type="domain" description="ATPase AAA-type core" evidence="3">
    <location>
        <begin position="60"/>
        <end position="232"/>
    </location>
</feature>
<dbReference type="InterPro" id="IPR003959">
    <property type="entry name" value="ATPase_AAA_core"/>
</dbReference>
<gene>
    <name evidence="4" type="ORF">UFOVP434_5</name>
</gene>
<reference evidence="4" key="1">
    <citation type="submission" date="2020-04" db="EMBL/GenBank/DDBJ databases">
        <authorList>
            <person name="Chiriac C."/>
            <person name="Salcher M."/>
            <person name="Ghai R."/>
            <person name="Kavagutti S V."/>
        </authorList>
    </citation>
    <scope>NUCLEOTIDE SEQUENCE</scope>
</reference>
<protein>
    <submittedName>
        <fullName evidence="4">AAA domain containing protein</fullName>
    </submittedName>
</protein>
<proteinExistence type="predicted"/>
<keyword evidence="1" id="KW-0547">Nucleotide-binding</keyword>
<dbReference type="Pfam" id="PF07724">
    <property type="entry name" value="AAA_2"/>
    <property type="match status" value="1"/>
</dbReference>
<dbReference type="InterPro" id="IPR027417">
    <property type="entry name" value="P-loop_NTPase"/>
</dbReference>
<dbReference type="InterPro" id="IPR050130">
    <property type="entry name" value="ClpA_ClpB"/>
</dbReference>
<sequence length="356" mass="40624">MNRLELVKQKNPVSRADEYWETFKDNIIGQEQVKDNFKSLFDTLYYSTRFGGMGENSILGAVLLCGPTGTGKGEFARALAKTFHKSQRNLLTISLGDFHSSHEAARLIGAPPGYLGHRETQPLLAQSRINSVASDHCGFSFILWDEVEKAHPDVFNVLLNILDRASLRTGDGNLVNFERTFHIFTSNLGNKYEADAKSYLLKEQKDQKAIVNAQKRAINNFFRKEFLGRITDTYFFENFTDKNLDEIYNLEIAKIFNRACSVIHTDTRTSIVEIESSSRVVKEILNSANTKEFGAREIKYQIQKYLYPIGLKALDEEIIAYHATTGPRDNKEKILYFSYKNDKFQAELKPTKNADN</sequence>
<evidence type="ECO:0000259" key="3">
    <source>
        <dbReference type="Pfam" id="PF07724"/>
    </source>
</evidence>
<evidence type="ECO:0000256" key="2">
    <source>
        <dbReference type="ARBA" id="ARBA00022840"/>
    </source>
</evidence>
<dbReference type="PANTHER" id="PTHR11638:SF18">
    <property type="entry name" value="HEAT SHOCK PROTEIN 104"/>
    <property type="match status" value="1"/>
</dbReference>